<organism evidence="2 3">
    <name type="scientific">Thermococcus celer Vu 13 = JCM 8558</name>
    <dbReference type="NCBI Taxonomy" id="1293037"/>
    <lineage>
        <taxon>Archaea</taxon>
        <taxon>Methanobacteriati</taxon>
        <taxon>Methanobacteriota</taxon>
        <taxon>Thermococci</taxon>
        <taxon>Thermococcales</taxon>
        <taxon>Thermococcaceae</taxon>
        <taxon>Thermococcus</taxon>
    </lineage>
</organism>
<evidence type="ECO:0000313" key="2">
    <source>
        <dbReference type="EMBL" id="ASI99336.1"/>
    </source>
</evidence>
<dbReference type="KEGG" id="tce:A3L02_07095"/>
<dbReference type="SUPFAM" id="SSF53756">
    <property type="entry name" value="UDP-Glycosyltransferase/glycogen phosphorylase"/>
    <property type="match status" value="1"/>
</dbReference>
<dbReference type="InterPro" id="IPR050194">
    <property type="entry name" value="Glycosyltransferase_grp1"/>
</dbReference>
<dbReference type="PANTHER" id="PTHR45947">
    <property type="entry name" value="SULFOQUINOVOSYL TRANSFERASE SQD2"/>
    <property type="match status" value="1"/>
</dbReference>
<dbReference type="InterPro" id="IPR028098">
    <property type="entry name" value="Glyco_trans_4-like_N"/>
</dbReference>
<dbReference type="PANTHER" id="PTHR45947:SF3">
    <property type="entry name" value="SULFOQUINOVOSYL TRANSFERASE SQD2"/>
    <property type="match status" value="1"/>
</dbReference>
<dbReference type="EMBL" id="CP014854">
    <property type="protein sequence ID" value="ASI99336.1"/>
    <property type="molecule type" value="Genomic_DNA"/>
</dbReference>
<reference evidence="2 3" key="1">
    <citation type="submission" date="2016-03" db="EMBL/GenBank/DDBJ databases">
        <title>Complete genome sequence of Thermococcus celer.</title>
        <authorList>
            <person name="Oger P.M."/>
        </authorList>
    </citation>
    <scope>NUCLEOTIDE SEQUENCE [LARGE SCALE GENOMIC DNA]</scope>
    <source>
        <strain evidence="2 3">Vu 13</strain>
    </source>
</reference>
<dbReference type="RefSeq" id="WP_088863269.1">
    <property type="nucleotide sequence ID" value="NZ_CP014854.1"/>
</dbReference>
<evidence type="ECO:0000259" key="1">
    <source>
        <dbReference type="Pfam" id="PF13579"/>
    </source>
</evidence>
<evidence type="ECO:0000313" key="3">
    <source>
        <dbReference type="Proteomes" id="UP000197156"/>
    </source>
</evidence>
<proteinExistence type="predicted"/>
<dbReference type="Gene3D" id="3.40.50.2000">
    <property type="entry name" value="Glycogen Phosphorylase B"/>
    <property type="match status" value="2"/>
</dbReference>
<dbReference type="GeneID" id="33324513"/>
<name>A0A218P347_THECE</name>
<accession>A0A218P347</accession>
<keyword evidence="3" id="KW-1185">Reference proteome</keyword>
<protein>
    <recommendedName>
        <fullName evidence="1">Glycosyltransferase subfamily 4-like N-terminal domain-containing protein</fullName>
    </recommendedName>
</protein>
<dbReference type="Proteomes" id="UP000197156">
    <property type="component" value="Chromosome"/>
</dbReference>
<gene>
    <name evidence="2" type="ORF">A3L02_07095</name>
</gene>
<sequence length="353" mass="40384">MKIVMTVSNPFKPDPRVYKEAKSLAKAGHEVIVIAWDRERRYPKEEKIEGFSVLRLGPKAGYGPLMVLKLPLFYLKVFRVILRLKPDAIHTHDFDTAVLGFVFKKLKGIKWVYDVHDLYESFVGSRIISSLIIRFDSLMLRESDIVITVNPEMTRILLGRARLKANVVVMNTINPFKHLQRKAKRFTLFYGGVLSKGRFIEEIIEISRSLGFEVRIAGMGVLKEKIKSSPAIFLGYIPHEQAIMELSNAHLTFILYNPSILNNRIASPNKLFEAMWVGTPVLVVKGTLPEKLAKKFVIPVEYSKDAVEKTLREISGNPKIIRKKAHVGKRIFLRNYTWGIMETKLIKIYSGDT</sequence>
<feature type="domain" description="Glycosyltransferase subfamily 4-like N-terminal" evidence="1">
    <location>
        <begin position="16"/>
        <end position="169"/>
    </location>
</feature>
<dbReference type="Pfam" id="PF13579">
    <property type="entry name" value="Glyco_trans_4_4"/>
    <property type="match status" value="1"/>
</dbReference>
<dbReference type="AlphaFoldDB" id="A0A218P347"/>
<dbReference type="OrthoDB" id="132546at2157"/>
<dbReference type="GO" id="GO:0016757">
    <property type="term" value="F:glycosyltransferase activity"/>
    <property type="evidence" value="ECO:0007669"/>
    <property type="project" value="TreeGrafter"/>
</dbReference>